<protein>
    <submittedName>
        <fullName evidence="2">Acyl dehydratase</fullName>
    </submittedName>
</protein>
<gene>
    <name evidence="2" type="ORF">GCW_92117</name>
</gene>
<reference evidence="2 3" key="1">
    <citation type="journal article" date="2011" name="PLoS ONE">
        <title>Core proteome of the minimal cell: comparative proteomics of three mollicute species.</title>
        <authorList>
            <person name="Fisunov G.Y."/>
            <person name="Alexeev D.G."/>
            <person name="Bazaleev N.A."/>
            <person name="Ladygina V.G."/>
            <person name="Galyamina M.A."/>
            <person name="Kondratov I.G."/>
            <person name="Zhukova N.A."/>
            <person name="Serebryakova M.V."/>
            <person name="Demina I.A."/>
            <person name="Govorun V.M."/>
        </authorList>
    </citation>
    <scope>NUCLEOTIDE SEQUENCE [LARGE SCALE GENOMIC DNA]</scope>
    <source>
        <strain evidence="2 3">S6</strain>
    </source>
</reference>
<proteinExistence type="predicted"/>
<dbReference type="eggNOG" id="COG2030">
    <property type="taxonomic scope" value="Bacteria"/>
</dbReference>
<keyword evidence="1" id="KW-1133">Transmembrane helix</keyword>
<dbReference type="Proteomes" id="UP000018735">
    <property type="component" value="Chromosome"/>
</dbReference>
<evidence type="ECO:0000313" key="3">
    <source>
        <dbReference type="Proteomes" id="UP000018735"/>
    </source>
</evidence>
<dbReference type="HOGENOM" id="CLU_3254324_0_0_14"/>
<accession>A0A0F6CLY8</accession>
<dbReference type="AlphaFoldDB" id="A0A0F6CLY8"/>
<feature type="transmembrane region" description="Helical" evidence="1">
    <location>
        <begin position="20"/>
        <end position="41"/>
    </location>
</feature>
<dbReference type="EMBL" id="CP006916">
    <property type="protein sequence ID" value="AHV85440.1"/>
    <property type="molecule type" value="Genomic_DNA"/>
</dbReference>
<dbReference type="Gene3D" id="3.10.129.10">
    <property type="entry name" value="Hotdog Thioesterase"/>
    <property type="match status" value="1"/>
</dbReference>
<dbReference type="SUPFAM" id="SSF54637">
    <property type="entry name" value="Thioesterase/thiol ester dehydrase-isomerase"/>
    <property type="match status" value="1"/>
</dbReference>
<dbReference type="InterPro" id="IPR029069">
    <property type="entry name" value="HotDog_dom_sf"/>
</dbReference>
<dbReference type="RefSeq" id="WP_257721325.1">
    <property type="nucleotide sequence ID" value="NC_023030.2"/>
</dbReference>
<evidence type="ECO:0000313" key="2">
    <source>
        <dbReference type="EMBL" id="AHV85440.1"/>
    </source>
</evidence>
<sequence>MHFDQHYADKTEWKKLLVHSTFILALATGMSVNSISGKVVLI</sequence>
<keyword evidence="1" id="KW-0812">Transmembrane</keyword>
<organism evidence="2 3">
    <name type="scientific">Mycoplasmoides gallisepticum S6</name>
    <dbReference type="NCBI Taxonomy" id="1006581"/>
    <lineage>
        <taxon>Bacteria</taxon>
        <taxon>Bacillati</taxon>
        <taxon>Mycoplasmatota</taxon>
        <taxon>Mycoplasmoidales</taxon>
        <taxon>Mycoplasmoidaceae</taxon>
        <taxon>Mycoplasmoides</taxon>
    </lineage>
</organism>
<name>A0A0F6CLY8_MYCGL</name>
<evidence type="ECO:0000256" key="1">
    <source>
        <dbReference type="SAM" id="Phobius"/>
    </source>
</evidence>
<keyword evidence="1" id="KW-0472">Membrane</keyword>
<dbReference type="KEGG" id="mgz:GCW_92117"/>